<dbReference type="EC" id="3.5.2.3" evidence="3"/>
<evidence type="ECO:0000313" key="9">
    <source>
        <dbReference type="EMBL" id="KKA26179.1"/>
    </source>
</evidence>
<dbReference type="OrthoDB" id="1670005at2759"/>
<evidence type="ECO:0000313" key="10">
    <source>
        <dbReference type="Proteomes" id="UP000033483"/>
    </source>
</evidence>
<evidence type="ECO:0000256" key="7">
    <source>
        <dbReference type="ARBA" id="ARBA00022975"/>
    </source>
</evidence>
<evidence type="ECO:0000256" key="3">
    <source>
        <dbReference type="ARBA" id="ARBA00012860"/>
    </source>
</evidence>
<evidence type="ECO:0000256" key="1">
    <source>
        <dbReference type="ARBA" id="ARBA00004880"/>
    </source>
</evidence>
<reference evidence="9 10" key="1">
    <citation type="submission" date="2015-03" db="EMBL/GenBank/DDBJ databases">
        <authorList>
            <person name="Radwan O."/>
            <person name="Al-Naeli F.A."/>
            <person name="Rendon G.A."/>
            <person name="Fields C."/>
        </authorList>
    </citation>
    <scope>NUCLEOTIDE SEQUENCE [LARGE SCALE GENOMIC DNA]</scope>
    <source>
        <strain evidence="9">CR-DP1</strain>
    </source>
</reference>
<dbReference type="InterPro" id="IPR032466">
    <property type="entry name" value="Metal_Hydrolase"/>
</dbReference>
<dbReference type="SUPFAM" id="SSF51556">
    <property type="entry name" value="Metallo-dependent hydrolases"/>
    <property type="match status" value="1"/>
</dbReference>
<dbReference type="PANTHER" id="PTHR43137:SF1">
    <property type="entry name" value="DIHYDROOROTASE"/>
    <property type="match status" value="1"/>
</dbReference>
<protein>
    <recommendedName>
        <fullName evidence="3">dihydroorotase</fullName>
        <ecNumber evidence="3">3.5.2.3</ecNumber>
    </recommendedName>
</protein>
<dbReference type="GO" id="GO:0005737">
    <property type="term" value="C:cytoplasm"/>
    <property type="evidence" value="ECO:0007669"/>
    <property type="project" value="TreeGrafter"/>
</dbReference>
<comment type="caution">
    <text evidence="9">The sequence shown here is derived from an EMBL/GenBank/DDBJ whole genome shotgun (WGS) entry which is preliminary data.</text>
</comment>
<evidence type="ECO:0000256" key="2">
    <source>
        <dbReference type="ARBA" id="ARBA00005631"/>
    </source>
</evidence>
<accession>A0A0F4Z6M0</accession>
<keyword evidence="10" id="KW-1185">Reference proteome</keyword>
<dbReference type="EMBL" id="LAEV01002250">
    <property type="protein sequence ID" value="KKA26179.1"/>
    <property type="molecule type" value="Genomic_DNA"/>
</dbReference>
<dbReference type="AlphaFoldDB" id="A0A0F4Z6M0"/>
<dbReference type="NCBIfam" id="TIGR00856">
    <property type="entry name" value="pyrC_dimer"/>
    <property type="match status" value="1"/>
</dbReference>
<dbReference type="HAMAP" id="MF_00219">
    <property type="entry name" value="PyrC_classII"/>
    <property type="match status" value="1"/>
</dbReference>
<dbReference type="InterPro" id="IPR004721">
    <property type="entry name" value="DHOdimr"/>
</dbReference>
<dbReference type="Proteomes" id="UP000033483">
    <property type="component" value="Unassembled WGS sequence"/>
</dbReference>
<dbReference type="Gene3D" id="3.20.20.140">
    <property type="entry name" value="Metal-dependent hydrolases"/>
    <property type="match status" value="1"/>
</dbReference>
<dbReference type="InterPro" id="IPR006680">
    <property type="entry name" value="Amidohydro-rel"/>
</dbReference>
<sequence length="357" mass="38784">MLNLKETTRLELPAAADMHVHLRQDKMMDLVVPEIKKGGVDTVYVMPNLIPPVTTVARALEYKSQLQALELNVNYLMSLYLHKDITPDVIRAAAAAGVSGVKVYPQGVTTNSDSGVTDLSLFFPVFAAMQAVDMVLNIHGESPQVPADSPLTLEEAFLPTLATIHAAFPRLRIVLEHCSTAAAVEAVKKCGPTVGATITAHHLYLTEHDACCDPLAFCKPLPKKPNDRDALVQALVSGNPKFFFGTDSAPHPRAAKAQEKPPAGVYTQSYAVQYVLLALEEAVERGVISWADVTQQKLEQFFSSAPRAFYKLPTEETPRIVLERRGETVPESIKSADGSVEVALSRAGAEVWSVSWA</sequence>
<gene>
    <name evidence="9" type="ORF">TD95_003754</name>
</gene>
<proteinExistence type="inferred from homology"/>
<dbReference type="UniPathway" id="UPA00070">
    <property type="reaction ID" value="UER00117"/>
</dbReference>
<keyword evidence="6" id="KW-0862">Zinc</keyword>
<name>A0A0F4Z6M0_9PEZI</name>
<dbReference type="InterPro" id="IPR002195">
    <property type="entry name" value="Dihydroorotase_CS"/>
</dbReference>
<dbReference type="GO" id="GO:0006207">
    <property type="term" value="P:'de novo' pyrimidine nucleobase biosynthetic process"/>
    <property type="evidence" value="ECO:0007669"/>
    <property type="project" value="EnsemblFungi"/>
</dbReference>
<dbReference type="PIRSF" id="PIRSF001237">
    <property type="entry name" value="DHOdimr"/>
    <property type="match status" value="1"/>
</dbReference>
<dbReference type="GO" id="GO:0004151">
    <property type="term" value="F:dihydroorotase activity"/>
    <property type="evidence" value="ECO:0007669"/>
    <property type="project" value="UniProtKB-EC"/>
</dbReference>
<organism evidence="9 10">
    <name type="scientific">Thielaviopsis punctulata</name>
    <dbReference type="NCBI Taxonomy" id="72032"/>
    <lineage>
        <taxon>Eukaryota</taxon>
        <taxon>Fungi</taxon>
        <taxon>Dikarya</taxon>
        <taxon>Ascomycota</taxon>
        <taxon>Pezizomycotina</taxon>
        <taxon>Sordariomycetes</taxon>
        <taxon>Hypocreomycetidae</taxon>
        <taxon>Microascales</taxon>
        <taxon>Ceratocystidaceae</taxon>
        <taxon>Thielaviopsis</taxon>
    </lineage>
</organism>
<keyword evidence="5" id="KW-0378">Hydrolase</keyword>
<dbReference type="GO" id="GO:0046872">
    <property type="term" value="F:metal ion binding"/>
    <property type="evidence" value="ECO:0007669"/>
    <property type="project" value="UniProtKB-KW"/>
</dbReference>
<evidence type="ECO:0000256" key="5">
    <source>
        <dbReference type="ARBA" id="ARBA00022801"/>
    </source>
</evidence>
<dbReference type="PANTHER" id="PTHR43137">
    <property type="entry name" value="DIHYDROOROTASE"/>
    <property type="match status" value="1"/>
</dbReference>
<evidence type="ECO:0000256" key="4">
    <source>
        <dbReference type="ARBA" id="ARBA00022723"/>
    </source>
</evidence>
<dbReference type="Pfam" id="PF04909">
    <property type="entry name" value="Amidohydro_2"/>
    <property type="match status" value="1"/>
</dbReference>
<dbReference type="GO" id="GO:0044205">
    <property type="term" value="P:'de novo' UMP biosynthetic process"/>
    <property type="evidence" value="ECO:0007669"/>
    <property type="project" value="UniProtKB-UniPathway"/>
</dbReference>
<evidence type="ECO:0000256" key="6">
    <source>
        <dbReference type="ARBA" id="ARBA00022833"/>
    </source>
</evidence>
<feature type="domain" description="Amidohydrolase-related" evidence="8">
    <location>
        <begin position="89"/>
        <end position="190"/>
    </location>
</feature>
<comment type="similarity">
    <text evidence="2">Belongs to the metallo-dependent hydrolases superfamily. DHOase family. Class II DHOase subfamily.</text>
</comment>
<keyword evidence="4" id="KW-0479">Metal-binding</keyword>
<evidence type="ECO:0000259" key="8">
    <source>
        <dbReference type="Pfam" id="PF04909"/>
    </source>
</evidence>
<keyword evidence="7" id="KW-0665">Pyrimidine biosynthesis</keyword>
<comment type="pathway">
    <text evidence="1">Pyrimidine metabolism; UMP biosynthesis via de novo pathway; (S)-dihydroorotate from bicarbonate: step 3/3.</text>
</comment>
<dbReference type="PROSITE" id="PS00483">
    <property type="entry name" value="DIHYDROOROTASE_2"/>
    <property type="match status" value="1"/>
</dbReference>